<dbReference type="Proteomes" id="UP000623687">
    <property type="component" value="Unassembled WGS sequence"/>
</dbReference>
<dbReference type="Gene3D" id="3.30.70.330">
    <property type="match status" value="1"/>
</dbReference>
<comment type="subcellular location">
    <subcellularLocation>
        <location evidence="1">Nucleus</location>
        <location evidence="1">Nuclear pore complex</location>
    </subcellularLocation>
</comment>
<dbReference type="GO" id="GO:0051028">
    <property type="term" value="P:mRNA transport"/>
    <property type="evidence" value="ECO:0007669"/>
    <property type="project" value="UniProtKB-UniRule"/>
</dbReference>
<keyword evidence="3 8" id="KW-0509">mRNA transport</keyword>
<evidence type="ECO:0000256" key="8">
    <source>
        <dbReference type="PROSITE-ProRule" id="PRU00804"/>
    </source>
</evidence>
<evidence type="ECO:0000256" key="1">
    <source>
        <dbReference type="ARBA" id="ARBA00004567"/>
    </source>
</evidence>
<dbReference type="GO" id="GO:0044615">
    <property type="term" value="C:nuclear pore nuclear basket"/>
    <property type="evidence" value="ECO:0007669"/>
    <property type="project" value="TreeGrafter"/>
</dbReference>
<organism evidence="11 12">
    <name type="scientific">Pleurotus ostreatus</name>
    <name type="common">Oyster mushroom</name>
    <name type="synonym">White-rot fungus</name>
    <dbReference type="NCBI Taxonomy" id="5322"/>
    <lineage>
        <taxon>Eukaryota</taxon>
        <taxon>Fungi</taxon>
        <taxon>Dikarya</taxon>
        <taxon>Basidiomycota</taxon>
        <taxon>Agaricomycotina</taxon>
        <taxon>Agaricomycetes</taxon>
        <taxon>Agaricomycetidae</taxon>
        <taxon>Agaricales</taxon>
        <taxon>Pleurotineae</taxon>
        <taxon>Pleurotaceae</taxon>
        <taxon>Pleurotus</taxon>
    </lineage>
</organism>
<dbReference type="AlphaFoldDB" id="A0A8H7DUK2"/>
<keyword evidence="4" id="KW-0653">Protein transport</keyword>
<evidence type="ECO:0000256" key="4">
    <source>
        <dbReference type="ARBA" id="ARBA00022927"/>
    </source>
</evidence>
<dbReference type="GO" id="GO:0017056">
    <property type="term" value="F:structural constituent of nuclear pore"/>
    <property type="evidence" value="ECO:0007669"/>
    <property type="project" value="TreeGrafter"/>
</dbReference>
<evidence type="ECO:0000313" key="11">
    <source>
        <dbReference type="EMBL" id="KAF7431209.1"/>
    </source>
</evidence>
<dbReference type="Pfam" id="PF05172">
    <property type="entry name" value="RRM_Nup35"/>
    <property type="match status" value="1"/>
</dbReference>
<accession>A0A8H7DUK2</accession>
<keyword evidence="2 8" id="KW-0813">Transport</keyword>
<evidence type="ECO:0000256" key="3">
    <source>
        <dbReference type="ARBA" id="ARBA00022816"/>
    </source>
</evidence>
<evidence type="ECO:0000313" key="12">
    <source>
        <dbReference type="Proteomes" id="UP000623687"/>
    </source>
</evidence>
<evidence type="ECO:0000256" key="5">
    <source>
        <dbReference type="ARBA" id="ARBA00023010"/>
    </source>
</evidence>
<reference evidence="11" key="1">
    <citation type="submission" date="2019-07" db="EMBL/GenBank/DDBJ databases">
        <authorList>
            <person name="Palmer J.M."/>
        </authorList>
    </citation>
    <scope>NUCLEOTIDE SEQUENCE</scope>
    <source>
        <strain evidence="11">PC9</strain>
    </source>
</reference>
<dbReference type="SUPFAM" id="SSF54928">
    <property type="entry name" value="RNA-binding domain, RBD"/>
    <property type="match status" value="1"/>
</dbReference>
<sequence>MYNPTFSVAGMNASANNHHGGPNWGNPGAGGFADSLNPPRGHYQAGYMLSASQNNNSPQGNQRTDDVPVVPTKAKLSRGPTADFGMSSMFESSRKRQTIADEDAPPTNSVNDIPTELHFDSPPQFRQNQIAETSFNRRHARTPSTPQNNQASYIVVFGYPPDKYSQTVEYFKSLGDSTEADNHTEVTNCFRIGYNDPGDALRAVRKNGEILGGSWMVGAKWADPAQAEVMLGQPITPRNAIMGNPGAIEPAASPQNAMAVDEPSSHLPSPRMTVGTPLKLAPSSSAFRRPGSEKATPVRLAAAGTPVAMQTTPVQSSPSKGVLGQVSDLIFGW</sequence>
<proteinExistence type="predicted"/>
<evidence type="ECO:0000256" key="9">
    <source>
        <dbReference type="SAM" id="MobiDB-lite"/>
    </source>
</evidence>
<dbReference type="RefSeq" id="XP_036632487.1">
    <property type="nucleotide sequence ID" value="XM_036776468.1"/>
</dbReference>
<feature type="region of interest" description="Disordered" evidence="9">
    <location>
        <begin position="19"/>
        <end position="44"/>
    </location>
</feature>
<gene>
    <name evidence="11" type="ORF">PC9H_006930</name>
</gene>
<dbReference type="PANTHER" id="PTHR21527:SF6">
    <property type="entry name" value="NUCLEOPORIN NUP35"/>
    <property type="match status" value="1"/>
</dbReference>
<protein>
    <recommendedName>
        <fullName evidence="10">RRM Nup35-type domain-containing protein</fullName>
    </recommendedName>
</protein>
<keyword evidence="6 8" id="KW-0906">Nuclear pore complex</keyword>
<comment type="caution">
    <text evidence="11">The sequence shown here is derived from an EMBL/GenBank/DDBJ whole genome shotgun (WGS) entry which is preliminary data.</text>
</comment>
<keyword evidence="7 8" id="KW-0539">Nucleus</keyword>
<evidence type="ECO:0000256" key="6">
    <source>
        <dbReference type="ARBA" id="ARBA00023132"/>
    </source>
</evidence>
<dbReference type="InterPro" id="IPR012677">
    <property type="entry name" value="Nucleotide-bd_a/b_plait_sf"/>
</dbReference>
<feature type="domain" description="RRM Nup35-type" evidence="10">
    <location>
        <begin position="148"/>
        <end position="229"/>
    </location>
</feature>
<dbReference type="GO" id="GO:0044613">
    <property type="term" value="C:nuclear pore central transport channel"/>
    <property type="evidence" value="ECO:0007669"/>
    <property type="project" value="TreeGrafter"/>
</dbReference>
<evidence type="ECO:0000256" key="7">
    <source>
        <dbReference type="ARBA" id="ARBA00023242"/>
    </source>
</evidence>
<dbReference type="GO" id="GO:0003676">
    <property type="term" value="F:nucleic acid binding"/>
    <property type="evidence" value="ECO:0007669"/>
    <property type="project" value="InterPro"/>
</dbReference>
<name>A0A8H7DUK2_PLEOS</name>
<dbReference type="EMBL" id="JACETU010000004">
    <property type="protein sequence ID" value="KAF7431209.1"/>
    <property type="molecule type" value="Genomic_DNA"/>
</dbReference>
<dbReference type="GO" id="GO:0005543">
    <property type="term" value="F:phospholipid binding"/>
    <property type="evidence" value="ECO:0007669"/>
    <property type="project" value="TreeGrafter"/>
</dbReference>
<keyword evidence="5" id="KW-0811">Translocation</keyword>
<dbReference type="PANTHER" id="PTHR21527">
    <property type="entry name" value="NUCLEOPORIN NUP35"/>
    <property type="match status" value="1"/>
</dbReference>
<evidence type="ECO:0000259" key="10">
    <source>
        <dbReference type="PROSITE" id="PS51472"/>
    </source>
</evidence>
<dbReference type="InterPro" id="IPR035979">
    <property type="entry name" value="RBD_domain_sf"/>
</dbReference>
<dbReference type="InterPro" id="IPR007846">
    <property type="entry name" value="RRM_NUP35_dom"/>
</dbReference>
<dbReference type="PROSITE" id="PS51472">
    <property type="entry name" value="RRM_NUP35"/>
    <property type="match status" value="1"/>
</dbReference>
<dbReference type="GO" id="GO:0006999">
    <property type="term" value="P:nuclear pore organization"/>
    <property type="evidence" value="ECO:0007669"/>
    <property type="project" value="TreeGrafter"/>
</dbReference>
<keyword evidence="12" id="KW-1185">Reference proteome</keyword>
<dbReference type="GO" id="GO:0006607">
    <property type="term" value="P:NLS-bearing protein import into nucleus"/>
    <property type="evidence" value="ECO:0007669"/>
    <property type="project" value="TreeGrafter"/>
</dbReference>
<dbReference type="VEuPathDB" id="FungiDB:PC9H_006930"/>
<evidence type="ECO:0000256" key="2">
    <source>
        <dbReference type="ARBA" id="ARBA00022448"/>
    </source>
</evidence>
<dbReference type="GeneID" id="59376748"/>
<dbReference type="OrthoDB" id="3365060at2759"/>